<keyword evidence="2" id="KW-1185">Reference proteome</keyword>
<proteinExistence type="predicted"/>
<dbReference type="GeneID" id="26260562"/>
<evidence type="ECO:0000313" key="1">
    <source>
        <dbReference type="EMBL" id="EUN27404.1"/>
    </source>
</evidence>
<name>W7EKC0_BIPV3</name>
<dbReference type="EMBL" id="KI968730">
    <property type="protein sequence ID" value="EUN27404.1"/>
    <property type="molecule type" value="Genomic_DNA"/>
</dbReference>
<dbReference type="Proteomes" id="UP000054337">
    <property type="component" value="Unassembled WGS sequence"/>
</dbReference>
<sequence length="106" mass="11983">HLQLVEPRREVDLSRDYKISNEIVTGADSRPEAYYLPMLSTDGCISEGCDKVHHRYSGMACSIRSSCLNGPMTRMMGQDGIHKATTGLERPRMSRRCGPHQRTNLF</sequence>
<feature type="non-terminal residue" evidence="1">
    <location>
        <position position="1"/>
    </location>
</feature>
<organism evidence="1 2">
    <name type="scientific">Bipolaris victoriae (strain FI3)</name>
    <name type="common">Victoria blight of oats agent</name>
    <name type="synonym">Cochliobolus victoriae</name>
    <dbReference type="NCBI Taxonomy" id="930091"/>
    <lineage>
        <taxon>Eukaryota</taxon>
        <taxon>Fungi</taxon>
        <taxon>Dikarya</taxon>
        <taxon>Ascomycota</taxon>
        <taxon>Pezizomycotina</taxon>
        <taxon>Dothideomycetes</taxon>
        <taxon>Pleosporomycetidae</taxon>
        <taxon>Pleosporales</taxon>
        <taxon>Pleosporineae</taxon>
        <taxon>Pleosporaceae</taxon>
        <taxon>Bipolaris</taxon>
    </lineage>
</organism>
<dbReference type="AlphaFoldDB" id="W7EKC0"/>
<reference evidence="1 2" key="1">
    <citation type="journal article" date="2013" name="PLoS Genet.">
        <title>Comparative genome structure, secondary metabolite, and effector coding capacity across Cochliobolus pathogens.</title>
        <authorList>
            <person name="Condon B.J."/>
            <person name="Leng Y."/>
            <person name="Wu D."/>
            <person name="Bushley K.E."/>
            <person name="Ohm R.A."/>
            <person name="Otillar R."/>
            <person name="Martin J."/>
            <person name="Schackwitz W."/>
            <person name="Grimwood J."/>
            <person name="MohdZainudin N."/>
            <person name="Xue C."/>
            <person name="Wang R."/>
            <person name="Manning V.A."/>
            <person name="Dhillon B."/>
            <person name="Tu Z.J."/>
            <person name="Steffenson B.J."/>
            <person name="Salamov A."/>
            <person name="Sun H."/>
            <person name="Lowry S."/>
            <person name="LaButti K."/>
            <person name="Han J."/>
            <person name="Copeland A."/>
            <person name="Lindquist E."/>
            <person name="Barry K."/>
            <person name="Schmutz J."/>
            <person name="Baker S.E."/>
            <person name="Ciuffetti L.M."/>
            <person name="Grigoriev I.V."/>
            <person name="Zhong S."/>
            <person name="Turgeon B.G."/>
        </authorList>
    </citation>
    <scope>NUCLEOTIDE SEQUENCE [LARGE SCALE GENOMIC DNA]</scope>
    <source>
        <strain evidence="1 2">FI3</strain>
    </source>
</reference>
<dbReference type="HOGENOM" id="CLU_2229422_0_0_1"/>
<accession>W7EKC0</accession>
<evidence type="ECO:0000313" key="2">
    <source>
        <dbReference type="Proteomes" id="UP000054337"/>
    </source>
</evidence>
<gene>
    <name evidence="1" type="ORF">COCVIDRAFT_98393</name>
</gene>
<dbReference type="RefSeq" id="XP_014556992.1">
    <property type="nucleotide sequence ID" value="XM_014701506.1"/>
</dbReference>
<protein>
    <submittedName>
        <fullName evidence="1">Uncharacterized protein</fullName>
    </submittedName>
</protein>